<dbReference type="GO" id="GO:0004103">
    <property type="term" value="F:choline kinase activity"/>
    <property type="evidence" value="ECO:0007669"/>
    <property type="project" value="TreeGrafter"/>
</dbReference>
<dbReference type="EMBL" id="PGCJ01001040">
    <property type="protein sequence ID" value="PLW10924.1"/>
    <property type="molecule type" value="Genomic_DNA"/>
</dbReference>
<gene>
    <name evidence="3" type="ORF">PCANC_17396</name>
</gene>
<feature type="region of interest" description="Disordered" evidence="2">
    <location>
        <begin position="245"/>
        <end position="265"/>
    </location>
</feature>
<dbReference type="Pfam" id="PF01633">
    <property type="entry name" value="Choline_kinase"/>
    <property type="match status" value="1"/>
</dbReference>
<dbReference type="GO" id="GO:0005737">
    <property type="term" value="C:cytoplasm"/>
    <property type="evidence" value="ECO:0007669"/>
    <property type="project" value="TreeGrafter"/>
</dbReference>
<feature type="compositionally biased region" description="Acidic residues" evidence="2">
    <location>
        <begin position="49"/>
        <end position="62"/>
    </location>
</feature>
<dbReference type="PANTHER" id="PTHR22603:SF93">
    <property type="entry name" value="RE24176P"/>
    <property type="match status" value="1"/>
</dbReference>
<comment type="caution">
    <text evidence="3">The sequence shown here is derived from an EMBL/GenBank/DDBJ whole genome shotgun (WGS) entry which is preliminary data.</text>
</comment>
<dbReference type="OrthoDB" id="10267235at2759"/>
<dbReference type="AlphaFoldDB" id="A0A2N5SCI7"/>
<feature type="region of interest" description="Disordered" evidence="2">
    <location>
        <begin position="543"/>
        <end position="581"/>
    </location>
</feature>
<feature type="compositionally biased region" description="Polar residues" evidence="2">
    <location>
        <begin position="17"/>
        <end position="30"/>
    </location>
</feature>
<dbReference type="InterPro" id="IPR011009">
    <property type="entry name" value="Kinase-like_dom_sf"/>
</dbReference>
<evidence type="ECO:0000313" key="4">
    <source>
        <dbReference type="Proteomes" id="UP000235388"/>
    </source>
</evidence>
<reference evidence="3 4" key="1">
    <citation type="submission" date="2017-11" db="EMBL/GenBank/DDBJ databases">
        <title>De novo assembly and phasing of dikaryotic genomes from two isolates of Puccinia coronata f. sp. avenae, the causal agent of oat crown rust.</title>
        <authorList>
            <person name="Miller M.E."/>
            <person name="Zhang Y."/>
            <person name="Omidvar V."/>
            <person name="Sperschneider J."/>
            <person name="Schwessinger B."/>
            <person name="Raley C."/>
            <person name="Palmer J.M."/>
            <person name="Garnica D."/>
            <person name="Upadhyaya N."/>
            <person name="Rathjen J."/>
            <person name="Taylor J.M."/>
            <person name="Park R.F."/>
            <person name="Dodds P.N."/>
            <person name="Hirsch C.D."/>
            <person name="Kianian S.F."/>
            <person name="Figueroa M."/>
        </authorList>
    </citation>
    <scope>NUCLEOTIDE SEQUENCE [LARGE SCALE GENOMIC DNA]</scope>
    <source>
        <strain evidence="3">12NC29</strain>
    </source>
</reference>
<comment type="similarity">
    <text evidence="1">Belongs to the choline/ethanolamine kinase family.</text>
</comment>
<dbReference type="Proteomes" id="UP000235388">
    <property type="component" value="Unassembled WGS sequence"/>
</dbReference>
<dbReference type="STRING" id="200324.A0A2N5SCI7"/>
<evidence type="ECO:0000313" key="3">
    <source>
        <dbReference type="EMBL" id="PLW10924.1"/>
    </source>
</evidence>
<dbReference type="Gene3D" id="3.30.200.20">
    <property type="entry name" value="Phosphorylase Kinase, domain 1"/>
    <property type="match status" value="1"/>
</dbReference>
<dbReference type="CDD" id="cd05157">
    <property type="entry name" value="ETNK_euk"/>
    <property type="match status" value="1"/>
</dbReference>
<protein>
    <recommendedName>
        <fullName evidence="5">Choline kinase N-terminal domain-containing protein</fullName>
    </recommendedName>
</protein>
<feature type="compositionally biased region" description="Acidic residues" evidence="2">
    <location>
        <begin position="566"/>
        <end position="577"/>
    </location>
</feature>
<feature type="region of interest" description="Disordered" evidence="2">
    <location>
        <begin position="17"/>
        <end position="72"/>
    </location>
</feature>
<proteinExistence type="inferred from homology"/>
<dbReference type="SUPFAM" id="SSF56112">
    <property type="entry name" value="Protein kinase-like (PK-like)"/>
    <property type="match status" value="1"/>
</dbReference>
<organism evidence="3 4">
    <name type="scientific">Puccinia coronata f. sp. avenae</name>
    <dbReference type="NCBI Taxonomy" id="200324"/>
    <lineage>
        <taxon>Eukaryota</taxon>
        <taxon>Fungi</taxon>
        <taxon>Dikarya</taxon>
        <taxon>Basidiomycota</taxon>
        <taxon>Pucciniomycotina</taxon>
        <taxon>Pucciniomycetes</taxon>
        <taxon>Pucciniales</taxon>
        <taxon>Pucciniaceae</taxon>
        <taxon>Puccinia</taxon>
    </lineage>
</organism>
<dbReference type="PANTHER" id="PTHR22603">
    <property type="entry name" value="CHOLINE/ETHANOALAMINE KINASE"/>
    <property type="match status" value="1"/>
</dbReference>
<dbReference type="GO" id="GO:0006646">
    <property type="term" value="P:phosphatidylethanolamine biosynthetic process"/>
    <property type="evidence" value="ECO:0007669"/>
    <property type="project" value="TreeGrafter"/>
</dbReference>
<feature type="compositionally biased region" description="Low complexity" evidence="2">
    <location>
        <begin position="550"/>
        <end position="561"/>
    </location>
</feature>
<dbReference type="GO" id="GO:0004305">
    <property type="term" value="F:ethanolamine kinase activity"/>
    <property type="evidence" value="ECO:0007669"/>
    <property type="project" value="TreeGrafter"/>
</dbReference>
<evidence type="ECO:0008006" key="5">
    <source>
        <dbReference type="Google" id="ProtNLM"/>
    </source>
</evidence>
<name>A0A2N5SCI7_9BASI</name>
<accession>A0A2N5SCI7</accession>
<keyword evidence="4" id="KW-1185">Reference proteome</keyword>
<evidence type="ECO:0000256" key="2">
    <source>
        <dbReference type="SAM" id="MobiDB-lite"/>
    </source>
</evidence>
<evidence type="ECO:0000256" key="1">
    <source>
        <dbReference type="ARBA" id="ARBA00038211"/>
    </source>
</evidence>
<dbReference type="Gene3D" id="3.90.1200.10">
    <property type="match status" value="2"/>
</dbReference>
<sequence>MQAAVGVDIISATWSHTLHSHKSSISSQPARSDDDPQGHTHSSSSSLSDPEDESEPPVEYSDDPVHAEGVPQANIKLSAKNYRTREFRDTLFELLHSQLKLPGWSNLSEQHKPSITISKVSGSLTNAVFFVSCPSIPADLSQSTTTQPSSNQEESAPTVLLRIYGPSSGTLISRKEELHLLHTLSATYGIGPLLLGTFDNGRVEQFFQSRPLTKEEVRDPQISTWIARKMSELHSVDLSTVINYSDQDPRTHSQSSCRANSLSSDSKWLPTSIASPTLNPSASPLTTPQLRYLNYNSNRDVQKSLSLTTGSKSAKAGVWNNIIRWQHEATKVFVGIAKALDKLNIQSTNSSNIPTPDAEDALKQFRAMSPPLSSPQALAQYIKIVDLPRLILEMKAYRAWIYNHEKTHGKSPRIFSHNDTQCGNLLLRQDGDASLKEQPHDQIMVIDFEYASANPRGFDIANHFHEWCADYHHPTHSYSLTRHGHYPTYSERKRFYRAYLGIEPEAREANRSMEEDADGGETTIQRFKDCEISEFSLDGPLTELATPKNGAYAPGPHGAAGRVDNNEDEEEEEEEEDGRVASLEQDVSLWSPASHAMWALWGLVQARDDLKVQLDRWLADTIPSNHSIDEFEFDYFSYSAERIILFRRLLAQLNVPAI</sequence>